<protein>
    <submittedName>
        <fullName evidence="1">Uncharacterized protein</fullName>
    </submittedName>
</protein>
<reference evidence="1" key="2">
    <citation type="journal article" date="2015" name="Fish Shellfish Immunol.">
        <title>Early steps in the European eel (Anguilla anguilla)-Vibrio vulnificus interaction in the gills: Role of the RtxA13 toxin.</title>
        <authorList>
            <person name="Callol A."/>
            <person name="Pajuelo D."/>
            <person name="Ebbesson L."/>
            <person name="Teles M."/>
            <person name="MacKenzie S."/>
            <person name="Amaro C."/>
        </authorList>
    </citation>
    <scope>NUCLEOTIDE SEQUENCE</scope>
</reference>
<reference evidence="1" key="1">
    <citation type="submission" date="2014-11" db="EMBL/GenBank/DDBJ databases">
        <authorList>
            <person name="Amaro Gonzalez C."/>
        </authorList>
    </citation>
    <scope>NUCLEOTIDE SEQUENCE</scope>
</reference>
<accession>A0A0E9RTM1</accession>
<proteinExistence type="predicted"/>
<dbReference type="EMBL" id="GBXM01076073">
    <property type="protein sequence ID" value="JAH32504.1"/>
    <property type="molecule type" value="Transcribed_RNA"/>
</dbReference>
<organism evidence="1">
    <name type="scientific">Anguilla anguilla</name>
    <name type="common">European freshwater eel</name>
    <name type="synonym">Muraena anguilla</name>
    <dbReference type="NCBI Taxonomy" id="7936"/>
    <lineage>
        <taxon>Eukaryota</taxon>
        <taxon>Metazoa</taxon>
        <taxon>Chordata</taxon>
        <taxon>Craniata</taxon>
        <taxon>Vertebrata</taxon>
        <taxon>Euteleostomi</taxon>
        <taxon>Actinopterygii</taxon>
        <taxon>Neopterygii</taxon>
        <taxon>Teleostei</taxon>
        <taxon>Anguilliformes</taxon>
        <taxon>Anguillidae</taxon>
        <taxon>Anguilla</taxon>
    </lineage>
</organism>
<dbReference type="EMBL" id="GBXM01092199">
    <property type="protein sequence ID" value="JAH16378.1"/>
    <property type="molecule type" value="Transcribed_RNA"/>
</dbReference>
<name>A0A0E9RTM1_ANGAN</name>
<sequence length="36" mass="3870">MLAIELPADSKLARNLSHTKHLSKVANVIHSVTSTS</sequence>
<evidence type="ECO:0000313" key="1">
    <source>
        <dbReference type="EMBL" id="JAH32504.1"/>
    </source>
</evidence>
<dbReference type="AlphaFoldDB" id="A0A0E9RTM1"/>